<dbReference type="EMBL" id="CP002588">
    <property type="protein sequence ID" value="AEA46937.1"/>
    <property type="molecule type" value="Genomic_DNA"/>
</dbReference>
<accession>F2KSG8</accession>
<keyword evidence="10" id="KW-1185">Reference proteome</keyword>
<gene>
    <name evidence="9" type="ordered locus">Arcve_0926</name>
</gene>
<dbReference type="KEGG" id="ave:Arcve_0926"/>
<organism evidence="9 10">
    <name type="scientific">Archaeoglobus veneficus (strain DSM 11195 / SNP6)</name>
    <dbReference type="NCBI Taxonomy" id="693661"/>
    <lineage>
        <taxon>Archaea</taxon>
        <taxon>Methanobacteriati</taxon>
        <taxon>Methanobacteriota</taxon>
        <taxon>Archaeoglobi</taxon>
        <taxon>Archaeoglobales</taxon>
        <taxon>Archaeoglobaceae</taxon>
        <taxon>Archaeoglobus</taxon>
    </lineage>
</organism>
<evidence type="ECO:0000256" key="4">
    <source>
        <dbReference type="ARBA" id="ARBA00022679"/>
    </source>
</evidence>
<dbReference type="InterPro" id="IPR000192">
    <property type="entry name" value="Aminotrans_V_dom"/>
</dbReference>
<feature type="domain" description="Aminotransferase class V" evidence="8">
    <location>
        <begin position="25"/>
        <end position="324"/>
    </location>
</feature>
<evidence type="ECO:0000313" key="9">
    <source>
        <dbReference type="EMBL" id="AEA46937.1"/>
    </source>
</evidence>
<dbReference type="Pfam" id="PF00266">
    <property type="entry name" value="Aminotran_5"/>
    <property type="match status" value="1"/>
</dbReference>
<evidence type="ECO:0000259" key="8">
    <source>
        <dbReference type="Pfam" id="PF00266"/>
    </source>
</evidence>
<dbReference type="GO" id="GO:0004760">
    <property type="term" value="F:L-serine-pyruvate transaminase activity"/>
    <property type="evidence" value="ECO:0007669"/>
    <property type="project" value="TreeGrafter"/>
</dbReference>
<proteinExistence type="inferred from homology"/>
<dbReference type="PROSITE" id="PS00595">
    <property type="entry name" value="AA_TRANSFER_CLASS_5"/>
    <property type="match status" value="1"/>
</dbReference>
<dbReference type="Gene3D" id="3.90.1150.10">
    <property type="entry name" value="Aspartate Aminotransferase, domain 1"/>
    <property type="match status" value="1"/>
</dbReference>
<comment type="similarity">
    <text evidence="2 6">Belongs to the class-V pyridoxal-phosphate-dependent aminotransferase family.</text>
</comment>
<keyword evidence="4 9" id="KW-0808">Transferase</keyword>
<dbReference type="eggNOG" id="arCOG00082">
    <property type="taxonomic scope" value="Archaea"/>
</dbReference>
<evidence type="ECO:0000313" key="10">
    <source>
        <dbReference type="Proteomes" id="UP000008136"/>
    </source>
</evidence>
<sequence>MKFDGLLMIPGPVHLHERIIRAMSRQMMGHRGKEFSEIMRYCVDGLKELFGTKHDVYIISGSGTAGLEAAIASFSNVRRITCVDNGKFGDRLGRIASRYTEADVVRFEWGKSIDLDAVEKSLAEGSEALAFVHNETSTAMLNPAEELAKLAKKYNALVIMDGITSVGGDEVKMDKWGIDVAIVGSQKCLGAPPGLAAVAVNDRAWDYYNEKCPFYLDLAAYRKKLPDMQTPYTPAVPLFFALEEALRIIEEEGLENRIRRHRLMSRAVREWAIEAGLQLFAEPEEPSDYSNTVTAIRMPEGVTDKDLRGTLQKEYGITVSGGQEHLKGKIFRIGTMGNVCKRHVIATLAAVQDILMRYDACKPALHAAIEVLKEL</sequence>
<dbReference type="InterPro" id="IPR015424">
    <property type="entry name" value="PyrdxlP-dep_Trfase"/>
</dbReference>
<evidence type="ECO:0000256" key="7">
    <source>
        <dbReference type="RuleBase" id="RU004504"/>
    </source>
</evidence>
<dbReference type="Gene3D" id="3.40.640.10">
    <property type="entry name" value="Type I PLP-dependent aspartate aminotransferase-like (Major domain)"/>
    <property type="match status" value="1"/>
</dbReference>
<dbReference type="PANTHER" id="PTHR21152">
    <property type="entry name" value="AMINOTRANSFERASE CLASS V"/>
    <property type="match status" value="1"/>
</dbReference>
<comment type="cofactor">
    <cofactor evidence="1 7">
        <name>pyridoxal 5'-phosphate</name>
        <dbReference type="ChEBI" id="CHEBI:597326"/>
    </cofactor>
</comment>
<evidence type="ECO:0000256" key="1">
    <source>
        <dbReference type="ARBA" id="ARBA00001933"/>
    </source>
</evidence>
<dbReference type="AlphaFoldDB" id="F2KSG8"/>
<dbReference type="EC" id="2.6.1.44" evidence="9"/>
<dbReference type="Proteomes" id="UP000008136">
    <property type="component" value="Chromosome"/>
</dbReference>
<dbReference type="InterPro" id="IPR015422">
    <property type="entry name" value="PyrdxlP-dep_Trfase_small"/>
</dbReference>
<keyword evidence="3 9" id="KW-0032">Aminotransferase</keyword>
<dbReference type="InterPro" id="IPR020578">
    <property type="entry name" value="Aminotrans_V_PyrdxlP_BS"/>
</dbReference>
<dbReference type="OrthoDB" id="35685at2157"/>
<dbReference type="InterPro" id="IPR024169">
    <property type="entry name" value="SP_NH2Trfase/AEP_transaminase"/>
</dbReference>
<evidence type="ECO:0000256" key="3">
    <source>
        <dbReference type="ARBA" id="ARBA00022576"/>
    </source>
</evidence>
<evidence type="ECO:0000256" key="2">
    <source>
        <dbReference type="ARBA" id="ARBA00009236"/>
    </source>
</evidence>
<dbReference type="RefSeq" id="WP_013683601.1">
    <property type="nucleotide sequence ID" value="NC_015320.1"/>
</dbReference>
<evidence type="ECO:0000256" key="6">
    <source>
        <dbReference type="RuleBase" id="RU004075"/>
    </source>
</evidence>
<name>F2KSG8_ARCVS</name>
<dbReference type="PANTHER" id="PTHR21152:SF24">
    <property type="entry name" value="ALANINE--GLYOXYLATE AMINOTRANSFERASE 1"/>
    <property type="match status" value="1"/>
</dbReference>
<dbReference type="GO" id="GO:0008453">
    <property type="term" value="F:alanine-glyoxylate transaminase activity"/>
    <property type="evidence" value="ECO:0007669"/>
    <property type="project" value="UniProtKB-EC"/>
</dbReference>
<dbReference type="HOGENOM" id="CLU_027686_1_1_2"/>
<keyword evidence="5" id="KW-0663">Pyridoxal phosphate</keyword>
<reference evidence="9 10" key="1">
    <citation type="submission" date="2011-03" db="EMBL/GenBank/DDBJ databases">
        <title>The complete genome of Archaeoglobus veneficus SNP6.</title>
        <authorList>
            <consortium name="US DOE Joint Genome Institute (JGI-PGF)"/>
            <person name="Lucas S."/>
            <person name="Copeland A."/>
            <person name="Lapidus A."/>
            <person name="Bruce D."/>
            <person name="Goodwin L."/>
            <person name="Pitluck S."/>
            <person name="Kyrpides N."/>
            <person name="Mavromatis K."/>
            <person name="Pagani I."/>
            <person name="Ivanova N."/>
            <person name="Mikhailova N."/>
            <person name="Lu M."/>
            <person name="Detter J.C."/>
            <person name="Tapia R."/>
            <person name="Han C."/>
            <person name="Land M."/>
            <person name="Hauser L."/>
            <person name="Markowitz V."/>
            <person name="Cheng J.-F."/>
            <person name="Hugenholtz P."/>
            <person name="Woyke T."/>
            <person name="Wu D."/>
            <person name="Spring S."/>
            <person name="Brambilla E."/>
            <person name="Klenk H.-P."/>
            <person name="Eisen J.A."/>
        </authorList>
    </citation>
    <scope>NUCLEOTIDE SEQUENCE [LARGE SCALE GENOMIC DNA]</scope>
    <source>
        <strain evidence="10">SNP6</strain>
    </source>
</reference>
<protein>
    <submittedName>
        <fullName evidence="9">Alanine--glyoxylate transaminase</fullName>
        <ecNumber evidence="9">2.6.1.44</ecNumber>
    </submittedName>
</protein>
<evidence type="ECO:0000256" key="5">
    <source>
        <dbReference type="ARBA" id="ARBA00022898"/>
    </source>
</evidence>
<dbReference type="InterPro" id="IPR015421">
    <property type="entry name" value="PyrdxlP-dep_Trfase_major"/>
</dbReference>
<dbReference type="PIRSF" id="PIRSF000524">
    <property type="entry name" value="SPT"/>
    <property type="match status" value="1"/>
</dbReference>
<dbReference type="GeneID" id="10394032"/>
<dbReference type="SUPFAM" id="SSF53383">
    <property type="entry name" value="PLP-dependent transferases"/>
    <property type="match status" value="1"/>
</dbReference>
<dbReference type="STRING" id="693661.Arcve_0926"/>
<dbReference type="GO" id="GO:0019265">
    <property type="term" value="P:glycine biosynthetic process, by transamination of glyoxylate"/>
    <property type="evidence" value="ECO:0007669"/>
    <property type="project" value="TreeGrafter"/>
</dbReference>